<reference evidence="1 2" key="1">
    <citation type="submission" date="2023-11" db="EMBL/GenBank/DDBJ databases">
        <title>Draft genome sequence of a psychrophilic Clostridium strain from permafrost water brine.</title>
        <authorList>
            <person name="Shcherbakova V.A."/>
            <person name="Trubitsyn V.E."/>
            <person name="Zakharyuk A.G."/>
        </authorList>
    </citation>
    <scope>NUCLEOTIDE SEQUENCE [LARGE SCALE GENOMIC DNA]</scope>
    <source>
        <strain evidence="1 2">14F</strain>
    </source>
</reference>
<proteinExistence type="predicted"/>
<evidence type="ECO:0000313" key="1">
    <source>
        <dbReference type="EMBL" id="MEF2111869.1"/>
    </source>
</evidence>
<name>A0ABU7ULZ4_9CLOT</name>
<gene>
    <name evidence="1" type="ORF">SJI18_06030</name>
</gene>
<evidence type="ECO:0000313" key="2">
    <source>
        <dbReference type="Proteomes" id="UP001498469"/>
    </source>
</evidence>
<protein>
    <recommendedName>
        <fullName evidence="3">Sporulation protein Cse60</fullName>
    </recommendedName>
</protein>
<accession>A0ABU7ULZ4</accession>
<organism evidence="1 2">
    <name type="scientific">Clostridium frigoriphilum</name>
    <dbReference type="NCBI Taxonomy" id="443253"/>
    <lineage>
        <taxon>Bacteria</taxon>
        <taxon>Bacillati</taxon>
        <taxon>Bacillota</taxon>
        <taxon>Clostridia</taxon>
        <taxon>Eubacteriales</taxon>
        <taxon>Clostridiaceae</taxon>
        <taxon>Clostridium</taxon>
    </lineage>
</organism>
<dbReference type="Proteomes" id="UP001498469">
    <property type="component" value="Unassembled WGS sequence"/>
</dbReference>
<dbReference type="RefSeq" id="WP_216249719.1">
    <property type="nucleotide sequence ID" value="NZ_JAZHFS010000004.1"/>
</dbReference>
<keyword evidence="2" id="KW-1185">Reference proteome</keyword>
<evidence type="ECO:0008006" key="3">
    <source>
        <dbReference type="Google" id="ProtNLM"/>
    </source>
</evidence>
<sequence>MKEIRIFKNTNNVCLVTEVNDFIKNNKFKIKELQYSSNTGGLFTTEYSVMVVIEEEKI</sequence>
<comment type="caution">
    <text evidence="1">The sequence shown here is derived from an EMBL/GenBank/DDBJ whole genome shotgun (WGS) entry which is preliminary data.</text>
</comment>
<dbReference type="EMBL" id="JAZHFS010000004">
    <property type="protein sequence ID" value="MEF2111869.1"/>
    <property type="molecule type" value="Genomic_DNA"/>
</dbReference>